<dbReference type="InterPro" id="IPR036388">
    <property type="entry name" value="WH-like_DNA-bd_sf"/>
</dbReference>
<organism evidence="2 3">
    <name type="scientific">Desulfuromonas soudanensis</name>
    <dbReference type="NCBI Taxonomy" id="1603606"/>
    <lineage>
        <taxon>Bacteria</taxon>
        <taxon>Pseudomonadati</taxon>
        <taxon>Thermodesulfobacteriota</taxon>
        <taxon>Desulfuromonadia</taxon>
        <taxon>Desulfuromonadales</taxon>
        <taxon>Desulfuromonadaceae</taxon>
        <taxon>Desulfuromonas</taxon>
    </lineage>
</organism>
<reference evidence="2 3" key="1">
    <citation type="submission" date="2015-07" db="EMBL/GenBank/DDBJ databases">
        <title>Isolation and Genomic Characterization of a Novel Halophilic Metal-Reducing Deltaproteobacterium from the Deep Subsurface.</title>
        <authorList>
            <person name="Badalamenti J.P."/>
            <person name="Summers Z.M."/>
            <person name="Gralnick J.A."/>
            <person name="Bond D.R."/>
        </authorList>
    </citation>
    <scope>NUCLEOTIDE SEQUENCE [LARGE SCALE GENOMIC DNA]</scope>
    <source>
        <strain evidence="2 3">WTL</strain>
    </source>
</reference>
<dbReference type="OrthoDB" id="5432691at2"/>
<dbReference type="STRING" id="1603606.DSOUD_0837"/>
<dbReference type="AlphaFoldDB" id="A0A0M5IMW1"/>
<dbReference type="KEGG" id="des:DSOUD_0837"/>
<dbReference type="SUPFAM" id="SSF46785">
    <property type="entry name" value="Winged helix' DNA-binding domain"/>
    <property type="match status" value="1"/>
</dbReference>
<accession>A0A0M5IMW1</accession>
<dbReference type="RefSeq" id="WP_053549815.1">
    <property type="nucleotide sequence ID" value="NZ_CP010802.1"/>
</dbReference>
<feature type="domain" description="HTH iclR-type" evidence="1">
    <location>
        <begin position="11"/>
        <end position="61"/>
    </location>
</feature>
<evidence type="ECO:0000313" key="2">
    <source>
        <dbReference type="EMBL" id="ALC15624.1"/>
    </source>
</evidence>
<dbReference type="PATRIC" id="fig|1603606.3.peg.919"/>
<dbReference type="EMBL" id="CP010802">
    <property type="protein sequence ID" value="ALC15624.1"/>
    <property type="molecule type" value="Genomic_DNA"/>
</dbReference>
<dbReference type="InterPro" id="IPR005471">
    <property type="entry name" value="Tscrpt_reg_IclR_N"/>
</dbReference>
<dbReference type="Proteomes" id="UP000057158">
    <property type="component" value="Chromosome"/>
</dbReference>
<dbReference type="Gene3D" id="1.10.10.10">
    <property type="entry name" value="Winged helix-like DNA-binding domain superfamily/Winged helix DNA-binding domain"/>
    <property type="match status" value="1"/>
</dbReference>
<sequence length="98" mass="10875">MAKTTDKRIGAAEKMIDLMEFLFAQPEPLTLPEIATGLGEPSGTVRCYLFSALDRKWVKQVGNCFEPGSRIPGMYAAYKLGIEHKINTLQRDLTALEA</sequence>
<name>A0A0M5IMW1_9BACT</name>
<dbReference type="GO" id="GO:0003677">
    <property type="term" value="F:DNA binding"/>
    <property type="evidence" value="ECO:0007669"/>
    <property type="project" value="InterPro"/>
</dbReference>
<protein>
    <submittedName>
        <fullName evidence="2">IclR family transcriptional regulator</fullName>
    </submittedName>
</protein>
<dbReference type="Pfam" id="PF09339">
    <property type="entry name" value="HTH_IclR"/>
    <property type="match status" value="1"/>
</dbReference>
<proteinExistence type="predicted"/>
<gene>
    <name evidence="2" type="ORF">DSOUD_0837</name>
</gene>
<dbReference type="GO" id="GO:0006355">
    <property type="term" value="P:regulation of DNA-templated transcription"/>
    <property type="evidence" value="ECO:0007669"/>
    <property type="project" value="InterPro"/>
</dbReference>
<evidence type="ECO:0000313" key="3">
    <source>
        <dbReference type="Proteomes" id="UP000057158"/>
    </source>
</evidence>
<dbReference type="InterPro" id="IPR036390">
    <property type="entry name" value="WH_DNA-bd_sf"/>
</dbReference>
<keyword evidence="3" id="KW-1185">Reference proteome</keyword>
<evidence type="ECO:0000259" key="1">
    <source>
        <dbReference type="Pfam" id="PF09339"/>
    </source>
</evidence>